<comment type="caution">
    <text evidence="3">The sequence shown here is derived from an EMBL/GenBank/DDBJ whole genome shotgun (WGS) entry which is preliminary data.</text>
</comment>
<feature type="compositionally biased region" description="Low complexity" evidence="1">
    <location>
        <begin position="2590"/>
        <end position="2603"/>
    </location>
</feature>
<dbReference type="InterPro" id="IPR003812">
    <property type="entry name" value="Fido"/>
</dbReference>
<feature type="region of interest" description="Disordered" evidence="1">
    <location>
        <begin position="2588"/>
        <end position="2622"/>
    </location>
</feature>
<protein>
    <recommendedName>
        <fullName evidence="2">Fido domain-containing protein</fullName>
    </recommendedName>
</protein>
<organism evidence="3 4">
    <name type="scientific">Paraburkholderia polaris</name>
    <dbReference type="NCBI Taxonomy" id="2728848"/>
    <lineage>
        <taxon>Bacteria</taxon>
        <taxon>Pseudomonadati</taxon>
        <taxon>Pseudomonadota</taxon>
        <taxon>Betaproteobacteria</taxon>
        <taxon>Burkholderiales</taxon>
        <taxon>Burkholderiaceae</taxon>
        <taxon>Paraburkholderia</taxon>
    </lineage>
</organism>
<dbReference type="EMBL" id="JABBGJ010000042">
    <property type="protein sequence ID" value="NMM02630.1"/>
    <property type="molecule type" value="Genomic_DNA"/>
</dbReference>
<evidence type="ECO:0000313" key="3">
    <source>
        <dbReference type="EMBL" id="NMM02630.1"/>
    </source>
</evidence>
<dbReference type="PROSITE" id="PS51459">
    <property type="entry name" value="FIDO"/>
    <property type="match status" value="1"/>
</dbReference>
<dbReference type="Gene3D" id="3.40.390.10">
    <property type="entry name" value="Collagenase (Catalytic Domain)"/>
    <property type="match status" value="1"/>
</dbReference>
<name>A0A848IMZ5_9BURK</name>
<reference evidence="3 4" key="1">
    <citation type="submission" date="2020-04" db="EMBL/GenBank/DDBJ databases">
        <title>Paraburkholderia sp. RP-4-7 isolated from soil.</title>
        <authorList>
            <person name="Dahal R.H."/>
        </authorList>
    </citation>
    <scope>NUCLEOTIDE SEQUENCE [LARGE SCALE GENOMIC DNA]</scope>
    <source>
        <strain evidence="3 4">RP-4-7</strain>
    </source>
</reference>
<feature type="compositionally biased region" description="Low complexity" evidence="1">
    <location>
        <begin position="19"/>
        <end position="29"/>
    </location>
</feature>
<gene>
    <name evidence="3" type="ORF">HHL24_32495</name>
</gene>
<feature type="domain" description="Fido" evidence="2">
    <location>
        <begin position="2479"/>
        <end position="2606"/>
    </location>
</feature>
<feature type="region of interest" description="Disordered" evidence="1">
    <location>
        <begin position="1"/>
        <end position="32"/>
    </location>
</feature>
<dbReference type="GO" id="GO:0008237">
    <property type="term" value="F:metallopeptidase activity"/>
    <property type="evidence" value="ECO:0007669"/>
    <property type="project" value="InterPro"/>
</dbReference>
<dbReference type="InterPro" id="IPR024079">
    <property type="entry name" value="MetalloPept_cat_dom_sf"/>
</dbReference>
<dbReference type="Gene3D" id="3.10.670.10">
    <property type="entry name" value="Secreted effector protein ssei"/>
    <property type="match status" value="1"/>
</dbReference>
<sequence>MPIQEAINHGLIKKHRDGASSGSSVSHLASPDHDLLPGAPGYSFHMAFDATDANNDEDYFKGFHKIEAINRPVIERHGREATREVMVLRPEHPHHERTLFGSAFPVESLQHVADESSDDDEFIDAAQELDLPVVRYEALSDCLVALACRIQRETVARLMSGLFAEQRALQQQYHLVKKLSAELSAVYEDTSRSLLQRFTDMATIISRYEGWVPENIKSLQQCLKLTSKVDALIETARRQRGETNLRGAIAEIRGILNSDAVQSALSRERSEQFLTILDRSAQTFELLAKLNSLEEGAGFDDYLELVTSDQLINELAPECLTSLVSLAVDVKKRVDVLYADVVNPCADFPTSGTHTEKLGWLMQILEVDEVRQALSSFLGPQQLALLATPQALVKLVGDYPGESSALEKLRWIASLESSPSARKITEGTLLRPVVEGMSRAVGGSDKVLPIVDFLTGITAPDIGRFEQARMLASALLGPGQMRNMVSLLGPFSPAARVGSGVYDWYMNIPAGMTWGETARYFVGEAAHYVKDQPALIKSLTGVDITYALTVAEMIRKLPAIKREWNWEEAAVWLVREAIRNPDARWYFDRFLEVCLAWQFYQILTRQDAIEDPEALQGVIKILRCYLPDGGEVVIDTLQTVWPLLPGLIALKEELGTLPVTDSWITWLNCVVEHSRQSTRPVVRDLAGRIEALACRFGTDAMLGIVGRLSNVMANVLGTFPASEGTAMPLSNEQSRPGSDLTGGALDAATARRNEVALALARYLAHPFVSLQDTIRDYADALAVFAFRKMPQNSEELGVVFACLAVLEAPDSGADMSEGAMGSSASAMRPDEVAVAAPFGASLLPDTPAVIWGDEQAKRERILAGISLGAYWLATTWAAYKVLSPRFRGVKNEATDTAVLADLAEVKTDQNVDGKVSSENGEGIARESQKLVGNPGGNHEPPAAPGVCHFLKKYRGELAVGAAVMMGAGLTSYFVGKYFLCDDLAAAVDRVVDKVEFDDVTSIPEFRELFSARAHRSRSVLSAGAAESSEGKIKKYFSALGEKLGNEGSLKTFFEILKVRLLPKILSKRGVTDSLDDDFALLAELDLMLIKMQRYIVSVVLAFDNFTDFKTLLMLNQLRNLILQILLDKYPDKTMSYYAAMVSQKDFKELNEFWKIRMPASYLRYLLHDEGLSNEDIDFYYNLLKTILEAAMLSDSVSTREGAVGFIGEDGVLKLIVEGVDATLKYYDGKLLWEESRDPGEESSNKKSIDEELMEKIVKIAGYLEKASKILSKQGVREFMYPGGEKACEDSIFIKGRIREIAGPGNELDQIIPVVFTCEGEMRVGLFNVEQIVMGLHLRHENYKNKNAEIKWSAAFDSDMRGKILAISDEISEARKIAANAELIRVHQKTLKGVQIGGIVKYVDNAIRHEAAKLGITGDFNIDTRVVVSTTDIKPAPFSQIAPSKQIFTVNKECRLGEIALRKLESTKDMKVSDARLKPLVESLLARDFQSDYQREVSLLREMKQIKRAFDAVMLSKIKPLLDQPGRLHWIKYSGYELAGLLMYKSENNRINILSLLDDSLKEFLSLKDVEGKFRQDKEVAHWMLGHSVDTAAAWAYDNFGRYPTGAVIPISFDEDARFSSMLTYHQIDPSSFSFYQDFLTRLYREADLLAKSRSEIDWQTAMDWLELFAIAAAIFSLPLGPLAGFVIGLVTEAGPAIGRAITEDDPEERDSYLWDAAISLMSEAALTGAPNLLGGITKKIRTSPSYRKFLSWLASKDSANPARAFGSRVRGELGSLSSLEWNRKLDHEVRVRVNAKIEESMSRVDGVLGDVRFRGKSSLETALELDSMQKSGKLLPALTSGRSVSMKFRSINQWDRLHPDSRIGHLVTVIELDNVKFVVDPTPMSAGSITGAGNRVMLEQEWFRRNQAGAKSKLVKYKDFSSLEKARKYNDPTFSFDVDKTESGTVVLSSPAWYEPDLGNYGGLNADWRANVSLEGITPDSAGIYRIQQASTSASPSTVECYIRNQDGGVFRVKWDDDARTWRLINPSNTSGYAPPVRRSGNGAWVRHLDLAGKGGAPVLVRQTPLVGPSLSQMTQFMKNGRRSAVEQLGEAQAALKNGADSEMVATVAECLWGRQWLDEFARPQLIEKLANNLEIIRRRLRKFDPAAHVSYYNAKVTGGTGGPSANTGMTVAELDQLKYEDVVQNKEVGTYVNAYETGVNFIQSRDDLGKAYMGRVIVHEMTHAPGKTGELSTFDNAYLGILRPDRKHDLTALARLPADPGAAANNADSYATFVQYVTQFKRNPEKFTEFKAAFEKWKADRVQNAEAELLFDFNVPQTPGTGRVIQRGLQDMVLNAAWRRADDQGKINLLIQRAAKLPEFTELAYLVGDDVLERSVSKSLRFDFDGVKKTRFSWGATHDVDLEKLRIRIANDLSRYKEAQAHLKSLQRNPLELTRHLEQGTPPEEAAAEWILGANRSDRRAVDAMLLTLQKFKSADLFDKSVIESIHRDVYRPAAGEVPRRFRTADDPEFMSLEVAEEFFARRLDDISAVPEGGDLLFAAVARGRPYADGNIRTARTLYALNELRSNPTAFKRLTAEDEDLLSGLATRAPTKPAGGAPVVAPAGGGPLPALPPSGPRPATPNPSTIRVEVEVVGALRSSAQREYKILDVGADVEVGIAEIGKKSRHMTVWRAGEKPLDNPPDDIVVSAGELDTSKLGTSDSNVMTLLFYGPGTYRIADRHLAFLMRSTDRFDTEDDDSGVVAGFKSSEFQLLPSGTWTRPVGASNEPILDYARGPGKNTPTDTALSKVSEYTSTRYDYDDLKIQKMALIPGRAGTGVQGADILSFNGDASTGTRMSIDDIRRQIADVGPEYKRVHLCVCRPLGDAATLTMDLSMRDSSVADQLRLSEAESGGTVTPGREAKSGTRVPITHLVTLITLDNARGTVEETVQGIIAKGTGEYVEIDPVAGDKLSLPGYEVKEWSASTPWGELSQEVINAAK</sequence>
<evidence type="ECO:0000259" key="2">
    <source>
        <dbReference type="PROSITE" id="PS51459"/>
    </source>
</evidence>
<keyword evidence="4" id="KW-1185">Reference proteome</keyword>
<dbReference type="RefSeq" id="WP_169489402.1">
    <property type="nucleotide sequence ID" value="NZ_JABBGJ010000042.1"/>
</dbReference>
<evidence type="ECO:0000313" key="4">
    <source>
        <dbReference type="Proteomes" id="UP000544134"/>
    </source>
</evidence>
<feature type="compositionally biased region" description="Pro residues" evidence="1">
    <location>
        <begin position="2610"/>
        <end position="2622"/>
    </location>
</feature>
<dbReference type="Gene3D" id="1.10.3290.10">
    <property type="entry name" value="Fido-like domain"/>
    <property type="match status" value="1"/>
</dbReference>
<dbReference type="InterPro" id="IPR036597">
    <property type="entry name" value="Fido-like_dom_sf"/>
</dbReference>
<proteinExistence type="predicted"/>
<evidence type="ECO:0000256" key="1">
    <source>
        <dbReference type="SAM" id="MobiDB-lite"/>
    </source>
</evidence>
<dbReference type="Proteomes" id="UP000544134">
    <property type="component" value="Unassembled WGS sequence"/>
</dbReference>
<accession>A0A848IMZ5</accession>